<dbReference type="InterPro" id="IPR036236">
    <property type="entry name" value="Znf_C2H2_sf"/>
</dbReference>
<dbReference type="GO" id="GO:0005634">
    <property type="term" value="C:nucleus"/>
    <property type="evidence" value="ECO:0007669"/>
    <property type="project" value="TreeGrafter"/>
</dbReference>
<dbReference type="OrthoDB" id="3973088at2759"/>
<dbReference type="EMBL" id="MCFE01000045">
    <property type="protein sequence ID" value="ORY03509.1"/>
    <property type="molecule type" value="Genomic_DNA"/>
</dbReference>
<feature type="domain" description="C2H2-type" evidence="7">
    <location>
        <begin position="136"/>
        <end position="163"/>
    </location>
</feature>
<dbReference type="PROSITE" id="PS50157">
    <property type="entry name" value="ZINC_FINGER_C2H2_2"/>
    <property type="match status" value="1"/>
</dbReference>
<dbReference type="InterPro" id="IPR013087">
    <property type="entry name" value="Znf_C2H2_type"/>
</dbReference>
<evidence type="ECO:0000313" key="9">
    <source>
        <dbReference type="Proteomes" id="UP000193498"/>
    </source>
</evidence>
<evidence type="ECO:0000256" key="1">
    <source>
        <dbReference type="ARBA" id="ARBA00022723"/>
    </source>
</evidence>
<dbReference type="Proteomes" id="UP000193498">
    <property type="component" value="Unassembled WGS sequence"/>
</dbReference>
<evidence type="ECO:0000256" key="4">
    <source>
        <dbReference type="ARBA" id="ARBA00022833"/>
    </source>
</evidence>
<dbReference type="PANTHER" id="PTHR14196:SF12">
    <property type="entry name" value="ZINC FINGER PROTEIN 208-LIKE"/>
    <property type="match status" value="1"/>
</dbReference>
<dbReference type="InterPro" id="IPR050717">
    <property type="entry name" value="C2H2-ZF_Transcription_Reg"/>
</dbReference>
<keyword evidence="9" id="KW-1185">Reference proteome</keyword>
<keyword evidence="3 5" id="KW-0863">Zinc-finger</keyword>
<dbReference type="SUPFAM" id="SSF57667">
    <property type="entry name" value="beta-beta-alpha zinc fingers"/>
    <property type="match status" value="1"/>
</dbReference>
<feature type="compositionally biased region" description="Polar residues" evidence="6">
    <location>
        <begin position="121"/>
        <end position="131"/>
    </location>
</feature>
<dbReference type="GO" id="GO:0008270">
    <property type="term" value="F:zinc ion binding"/>
    <property type="evidence" value="ECO:0007669"/>
    <property type="project" value="UniProtKB-KW"/>
</dbReference>
<evidence type="ECO:0000259" key="7">
    <source>
        <dbReference type="PROSITE" id="PS50157"/>
    </source>
</evidence>
<evidence type="ECO:0000313" key="8">
    <source>
        <dbReference type="EMBL" id="ORY03509.1"/>
    </source>
</evidence>
<dbReference type="SMART" id="SM00355">
    <property type="entry name" value="ZnF_C2H2"/>
    <property type="match status" value="2"/>
</dbReference>
<dbReference type="FunFam" id="3.30.160.60:FF:001963">
    <property type="entry name" value="Replication initiator 1"/>
    <property type="match status" value="1"/>
</dbReference>
<protein>
    <recommendedName>
        <fullName evidence="7">C2H2-type domain-containing protein</fullName>
    </recommendedName>
</protein>
<keyword evidence="2" id="KW-0677">Repeat</keyword>
<keyword evidence="4" id="KW-0862">Zinc</keyword>
<dbReference type="Pfam" id="PF00096">
    <property type="entry name" value="zf-C2H2"/>
    <property type="match status" value="1"/>
</dbReference>
<evidence type="ECO:0000256" key="3">
    <source>
        <dbReference type="ARBA" id="ARBA00022771"/>
    </source>
</evidence>
<comment type="caution">
    <text evidence="8">The sequence shown here is derived from an EMBL/GenBank/DDBJ whole genome shotgun (WGS) entry which is preliminary data.</text>
</comment>
<dbReference type="PANTHER" id="PTHR14196">
    <property type="entry name" value="ODD-SKIPPED - RELATED"/>
    <property type="match status" value="1"/>
</dbReference>
<dbReference type="GO" id="GO:0000981">
    <property type="term" value="F:DNA-binding transcription factor activity, RNA polymerase II-specific"/>
    <property type="evidence" value="ECO:0007669"/>
    <property type="project" value="TreeGrafter"/>
</dbReference>
<proteinExistence type="predicted"/>
<evidence type="ECO:0000256" key="2">
    <source>
        <dbReference type="ARBA" id="ARBA00022737"/>
    </source>
</evidence>
<name>A0A1Y1YZX6_9FUNG</name>
<evidence type="ECO:0000256" key="6">
    <source>
        <dbReference type="SAM" id="MobiDB-lite"/>
    </source>
</evidence>
<dbReference type="Gene3D" id="3.30.160.60">
    <property type="entry name" value="Classic Zinc Finger"/>
    <property type="match status" value="2"/>
</dbReference>
<evidence type="ECO:0000256" key="5">
    <source>
        <dbReference type="PROSITE-ProRule" id="PRU00042"/>
    </source>
</evidence>
<organism evidence="8 9">
    <name type="scientific">Basidiobolus meristosporus CBS 931.73</name>
    <dbReference type="NCBI Taxonomy" id="1314790"/>
    <lineage>
        <taxon>Eukaryota</taxon>
        <taxon>Fungi</taxon>
        <taxon>Fungi incertae sedis</taxon>
        <taxon>Zoopagomycota</taxon>
        <taxon>Entomophthoromycotina</taxon>
        <taxon>Basidiobolomycetes</taxon>
        <taxon>Basidiobolales</taxon>
        <taxon>Basidiobolaceae</taxon>
        <taxon>Basidiobolus</taxon>
    </lineage>
</organism>
<gene>
    <name evidence="8" type="ORF">K493DRAFT_311666</name>
</gene>
<dbReference type="AlphaFoldDB" id="A0A1Y1YZX6"/>
<dbReference type="STRING" id="1314790.A0A1Y1YZX6"/>
<reference evidence="8 9" key="1">
    <citation type="submission" date="2016-07" db="EMBL/GenBank/DDBJ databases">
        <title>Pervasive Adenine N6-methylation of Active Genes in Fungi.</title>
        <authorList>
            <consortium name="DOE Joint Genome Institute"/>
            <person name="Mondo S.J."/>
            <person name="Dannebaum R.O."/>
            <person name="Kuo R.C."/>
            <person name="Labutti K."/>
            <person name="Haridas S."/>
            <person name="Kuo A."/>
            <person name="Salamov A."/>
            <person name="Ahrendt S.R."/>
            <person name="Lipzen A."/>
            <person name="Sullivan W."/>
            <person name="Andreopoulos W.B."/>
            <person name="Clum A."/>
            <person name="Lindquist E."/>
            <person name="Daum C."/>
            <person name="Ramamoorthy G.K."/>
            <person name="Gryganskyi A."/>
            <person name="Culley D."/>
            <person name="Magnuson J.K."/>
            <person name="James T.Y."/>
            <person name="O'Malley M.A."/>
            <person name="Stajich J.E."/>
            <person name="Spatafora J.W."/>
            <person name="Visel A."/>
            <person name="Grigoriev I.V."/>
        </authorList>
    </citation>
    <scope>NUCLEOTIDE SEQUENCE [LARGE SCALE GENOMIC DNA]</scope>
    <source>
        <strain evidence="8 9">CBS 931.73</strain>
    </source>
</reference>
<keyword evidence="1" id="KW-0479">Metal-binding</keyword>
<sequence length="204" mass="23342">MSFNDFSLPLFYEQPVEQAWLTPNHQLPGSNLNFDHDLNHFLLSLLNTSSIPGWDNQDDATTASTSTSASTFEFVNCDSTNIKEHVSNRRARGMKRSLSAELEPIKDTKASDTRKRARSITPETNKKQASTTEKPYQCTFCDKAFARKYDLDRHSRLHTGDKPYKCTFCNKGFARVDARKRHYQANDCQAIKPRTTIFLPGHYL</sequence>
<feature type="region of interest" description="Disordered" evidence="6">
    <location>
        <begin position="86"/>
        <end position="131"/>
    </location>
</feature>
<accession>A0A1Y1YZX6</accession>
<dbReference type="PROSITE" id="PS00028">
    <property type="entry name" value="ZINC_FINGER_C2H2_1"/>
    <property type="match status" value="1"/>
</dbReference>
<feature type="compositionally biased region" description="Basic and acidic residues" evidence="6">
    <location>
        <begin position="103"/>
        <end position="114"/>
    </location>
</feature>
<dbReference type="GO" id="GO:0000977">
    <property type="term" value="F:RNA polymerase II transcription regulatory region sequence-specific DNA binding"/>
    <property type="evidence" value="ECO:0007669"/>
    <property type="project" value="TreeGrafter"/>
</dbReference>
<dbReference type="InParanoid" id="A0A1Y1YZX6"/>